<protein>
    <submittedName>
        <fullName evidence="1">Uncharacterized protein</fullName>
    </submittedName>
</protein>
<evidence type="ECO:0000313" key="1">
    <source>
        <dbReference type="EMBL" id="OCK82412.1"/>
    </source>
</evidence>
<dbReference type="OrthoDB" id="4148662at2759"/>
<proteinExistence type="predicted"/>
<name>A0A8E2JHE0_9PEZI</name>
<dbReference type="EMBL" id="KV744889">
    <property type="protein sequence ID" value="OCK82412.1"/>
    <property type="molecule type" value="Genomic_DNA"/>
</dbReference>
<dbReference type="Proteomes" id="UP000250266">
    <property type="component" value="Unassembled WGS sequence"/>
</dbReference>
<feature type="non-terminal residue" evidence="1">
    <location>
        <position position="89"/>
    </location>
</feature>
<evidence type="ECO:0000313" key="2">
    <source>
        <dbReference type="Proteomes" id="UP000250266"/>
    </source>
</evidence>
<keyword evidence="2" id="KW-1185">Reference proteome</keyword>
<dbReference type="AlphaFoldDB" id="A0A8E2JHE0"/>
<sequence>AYLLSLLIATSIEQDQPRCYYDVGKPAGPDIVPCFEGGTVSPCCKIGSNCLTDNSCWDRGTGVTYQYGCTDITYQDNACPSKCGLDRGT</sequence>
<accession>A0A8E2JHE0</accession>
<feature type="non-terminal residue" evidence="1">
    <location>
        <position position="1"/>
    </location>
</feature>
<gene>
    <name evidence="1" type="ORF">K432DRAFT_263570</name>
</gene>
<reference evidence="1 2" key="1">
    <citation type="journal article" date="2016" name="Nat. Commun.">
        <title>Ectomycorrhizal ecology is imprinted in the genome of the dominant symbiotic fungus Cenococcum geophilum.</title>
        <authorList>
            <consortium name="DOE Joint Genome Institute"/>
            <person name="Peter M."/>
            <person name="Kohler A."/>
            <person name="Ohm R.A."/>
            <person name="Kuo A."/>
            <person name="Krutzmann J."/>
            <person name="Morin E."/>
            <person name="Arend M."/>
            <person name="Barry K.W."/>
            <person name="Binder M."/>
            <person name="Choi C."/>
            <person name="Clum A."/>
            <person name="Copeland A."/>
            <person name="Grisel N."/>
            <person name="Haridas S."/>
            <person name="Kipfer T."/>
            <person name="LaButti K."/>
            <person name="Lindquist E."/>
            <person name="Lipzen A."/>
            <person name="Maire R."/>
            <person name="Meier B."/>
            <person name="Mihaltcheva S."/>
            <person name="Molinier V."/>
            <person name="Murat C."/>
            <person name="Poggeler S."/>
            <person name="Quandt C.A."/>
            <person name="Sperisen C."/>
            <person name="Tritt A."/>
            <person name="Tisserant E."/>
            <person name="Crous P.W."/>
            <person name="Henrissat B."/>
            <person name="Nehls U."/>
            <person name="Egli S."/>
            <person name="Spatafora J.W."/>
            <person name="Grigoriev I.V."/>
            <person name="Martin F.M."/>
        </authorList>
    </citation>
    <scope>NUCLEOTIDE SEQUENCE [LARGE SCALE GENOMIC DNA]</scope>
    <source>
        <strain evidence="1 2">CBS 459.81</strain>
    </source>
</reference>
<organism evidence="1 2">
    <name type="scientific">Lepidopterella palustris CBS 459.81</name>
    <dbReference type="NCBI Taxonomy" id="1314670"/>
    <lineage>
        <taxon>Eukaryota</taxon>
        <taxon>Fungi</taxon>
        <taxon>Dikarya</taxon>
        <taxon>Ascomycota</taxon>
        <taxon>Pezizomycotina</taxon>
        <taxon>Dothideomycetes</taxon>
        <taxon>Pleosporomycetidae</taxon>
        <taxon>Mytilinidiales</taxon>
        <taxon>Argynnaceae</taxon>
        <taxon>Lepidopterella</taxon>
    </lineage>
</organism>